<dbReference type="OrthoDB" id="9814970at2"/>
<dbReference type="NCBIfam" id="TIGR01484">
    <property type="entry name" value="HAD-SF-IIB"/>
    <property type="match status" value="1"/>
</dbReference>
<dbReference type="Gene3D" id="3.90.1070.10">
    <property type="match status" value="1"/>
</dbReference>
<dbReference type="GO" id="GO:0000287">
    <property type="term" value="F:magnesium ion binding"/>
    <property type="evidence" value="ECO:0007669"/>
    <property type="project" value="TreeGrafter"/>
</dbReference>
<dbReference type="PATRIC" id="fig|13035.3.peg.1267"/>
<feature type="domain" description="Sucrose phosphatase-like" evidence="1">
    <location>
        <begin position="16"/>
        <end position="244"/>
    </location>
</feature>
<keyword evidence="3" id="KW-1185">Reference proteome</keyword>
<name>K9YU12_DACS8</name>
<dbReference type="RefSeq" id="WP_015228839.1">
    <property type="nucleotide sequence ID" value="NC_019780.1"/>
</dbReference>
<dbReference type="InterPro" id="IPR023214">
    <property type="entry name" value="HAD_sf"/>
</dbReference>
<dbReference type="InterPro" id="IPR036412">
    <property type="entry name" value="HAD-like_sf"/>
</dbReference>
<evidence type="ECO:0000259" key="1">
    <source>
        <dbReference type="Pfam" id="PF05116"/>
    </source>
</evidence>
<protein>
    <submittedName>
        <fullName evidence="2">HAD-superfamily hydrolase, subfamily IIB</fullName>
    </submittedName>
</protein>
<dbReference type="KEGG" id="dsl:Dacsa_1127"/>
<keyword evidence="2" id="KW-0378">Hydrolase</keyword>
<sequence length="255" mass="28156">MSPIANFKSEDAKKVKLVATDFDGTVTEKGQLTVAAIEAISQLPTVGIKLIIVTGRSAGWVNGLRNYLPVDGSIAENGGVYYHDPEASPDFLVSIPSRNQHRQNLESVFQQLKVSFPHLQESPDNAFRFTDWTFDVAGLSIADLKQIAEECQQQGYGFTYSSVQCHIKPQLQDKASGLQTVLKTYFPDISNEEVLTIGDSPNDESLFNPEIFPISVGVANIKPYQQQLTHIPKYVTEASEGKGFSELVNYLIPPF</sequence>
<dbReference type="Proteomes" id="UP000010482">
    <property type="component" value="Chromosome"/>
</dbReference>
<evidence type="ECO:0000313" key="2">
    <source>
        <dbReference type="EMBL" id="AFZ49830.1"/>
    </source>
</evidence>
<dbReference type="Pfam" id="PF05116">
    <property type="entry name" value="S6PP"/>
    <property type="match status" value="1"/>
</dbReference>
<dbReference type="InterPro" id="IPR006379">
    <property type="entry name" value="HAD-SF_hydro_IIB"/>
</dbReference>
<proteinExistence type="predicted"/>
<organism evidence="2 3">
    <name type="scientific">Dactylococcopsis salina (strain PCC 8305)</name>
    <name type="common">Myxobactron salinum</name>
    <dbReference type="NCBI Taxonomy" id="13035"/>
    <lineage>
        <taxon>Bacteria</taxon>
        <taxon>Bacillati</taxon>
        <taxon>Cyanobacteriota</taxon>
        <taxon>Cyanophyceae</taxon>
        <taxon>Nodosilineales</taxon>
        <taxon>Cymatolegaceae</taxon>
        <taxon>Dactylococcopsis</taxon>
    </lineage>
</organism>
<accession>K9YU12</accession>
<dbReference type="GO" id="GO:0016791">
    <property type="term" value="F:phosphatase activity"/>
    <property type="evidence" value="ECO:0007669"/>
    <property type="project" value="TreeGrafter"/>
</dbReference>
<dbReference type="STRING" id="13035.Dacsa_1127"/>
<dbReference type="AlphaFoldDB" id="K9YU12"/>
<gene>
    <name evidence="2" type="ORF">Dacsa_1127</name>
</gene>
<dbReference type="SUPFAM" id="SSF56784">
    <property type="entry name" value="HAD-like"/>
    <property type="match status" value="1"/>
</dbReference>
<reference evidence="2" key="1">
    <citation type="submission" date="2012-04" db="EMBL/GenBank/DDBJ databases">
        <title>Finished genome of Dactylococcopsis salina PCC 8305.</title>
        <authorList>
            <consortium name="US DOE Joint Genome Institute"/>
            <person name="Gugger M."/>
            <person name="Coursin T."/>
            <person name="Rippka R."/>
            <person name="Tandeau De Marsac N."/>
            <person name="Huntemann M."/>
            <person name="Wei C.-L."/>
            <person name="Han J."/>
            <person name="Detter J.C."/>
            <person name="Han C."/>
            <person name="Tapia R."/>
            <person name="Daligault H."/>
            <person name="Chen A."/>
            <person name="Krypides N."/>
            <person name="Mavromatis K."/>
            <person name="Markowitz V."/>
            <person name="Szeto E."/>
            <person name="Ivanova N."/>
            <person name="Ovchinnikova G."/>
            <person name="Pagani I."/>
            <person name="Pati A."/>
            <person name="Goodwin L."/>
            <person name="Peters L."/>
            <person name="Pitluck S."/>
            <person name="Woyke T."/>
            <person name="Kerfeld C."/>
        </authorList>
    </citation>
    <scope>NUCLEOTIDE SEQUENCE [LARGE SCALE GENOMIC DNA]</scope>
    <source>
        <strain evidence="2">PCC 8305</strain>
    </source>
</reference>
<dbReference type="eggNOG" id="COG0561">
    <property type="taxonomic scope" value="Bacteria"/>
</dbReference>
<dbReference type="GO" id="GO:0005829">
    <property type="term" value="C:cytosol"/>
    <property type="evidence" value="ECO:0007669"/>
    <property type="project" value="TreeGrafter"/>
</dbReference>
<evidence type="ECO:0000313" key="3">
    <source>
        <dbReference type="Proteomes" id="UP000010482"/>
    </source>
</evidence>
<dbReference type="InterPro" id="IPR006380">
    <property type="entry name" value="SPP-like_dom"/>
</dbReference>
<dbReference type="HOGENOM" id="CLU_075026_0_0_3"/>
<dbReference type="PANTHER" id="PTHR10000:SF8">
    <property type="entry name" value="HAD SUPERFAMILY HYDROLASE-LIKE, TYPE 3"/>
    <property type="match status" value="1"/>
</dbReference>
<dbReference type="Gene3D" id="3.40.50.1000">
    <property type="entry name" value="HAD superfamily/HAD-like"/>
    <property type="match status" value="1"/>
</dbReference>
<dbReference type="EMBL" id="CP003944">
    <property type="protein sequence ID" value="AFZ49830.1"/>
    <property type="molecule type" value="Genomic_DNA"/>
</dbReference>
<dbReference type="PANTHER" id="PTHR10000">
    <property type="entry name" value="PHOSPHOSERINE PHOSPHATASE"/>
    <property type="match status" value="1"/>
</dbReference>